<proteinExistence type="inferred from homology"/>
<evidence type="ECO:0000256" key="11">
    <source>
        <dbReference type="ARBA" id="ARBA00024565"/>
    </source>
</evidence>
<evidence type="ECO:0000313" key="16">
    <source>
        <dbReference type="EMBL" id="EDO45461.1"/>
    </source>
</evidence>
<gene>
    <name evidence="16" type="ORF">NEMVEDRAFT_v1g162278</name>
</gene>
<reference evidence="16 17" key="1">
    <citation type="journal article" date="2007" name="Science">
        <title>Sea anemone genome reveals ancestral eumetazoan gene repertoire and genomic organization.</title>
        <authorList>
            <person name="Putnam N.H."/>
            <person name="Srivastava M."/>
            <person name="Hellsten U."/>
            <person name="Dirks B."/>
            <person name="Chapman J."/>
            <person name="Salamov A."/>
            <person name="Terry A."/>
            <person name="Shapiro H."/>
            <person name="Lindquist E."/>
            <person name="Kapitonov V.V."/>
            <person name="Jurka J."/>
            <person name="Genikhovich G."/>
            <person name="Grigoriev I.V."/>
            <person name="Lucas S.M."/>
            <person name="Steele R.E."/>
            <person name="Finnerty J.R."/>
            <person name="Technau U."/>
            <person name="Martindale M.Q."/>
            <person name="Rokhsar D.S."/>
        </authorList>
    </citation>
    <scope>NUCLEOTIDE SEQUENCE [LARGE SCALE GENOMIC DNA]</scope>
    <source>
        <strain evidence="17">CH2 X CH6</strain>
    </source>
</reference>
<evidence type="ECO:0000256" key="9">
    <source>
        <dbReference type="ARBA" id="ARBA00024532"/>
    </source>
</evidence>
<dbReference type="GO" id="GO:0016020">
    <property type="term" value="C:membrane"/>
    <property type="evidence" value="ECO:0000318"/>
    <property type="project" value="GO_Central"/>
</dbReference>
<evidence type="ECO:0000259" key="15">
    <source>
        <dbReference type="Pfam" id="PF00501"/>
    </source>
</evidence>
<dbReference type="Pfam" id="PF23562">
    <property type="entry name" value="AMP-binding_C_3"/>
    <property type="match status" value="1"/>
</dbReference>
<dbReference type="PANTHER" id="PTHR43272:SF107">
    <property type="entry name" value="LONG-CHAIN-FATTY-ACID--COA LIGASE 5"/>
    <property type="match status" value="1"/>
</dbReference>
<keyword evidence="3 13" id="KW-0547">Nucleotide-binding</keyword>
<evidence type="ECO:0000256" key="5">
    <source>
        <dbReference type="ARBA" id="ARBA00022840"/>
    </source>
</evidence>
<dbReference type="OMA" id="CANPKIN"/>
<dbReference type="EMBL" id="DS469535">
    <property type="protein sequence ID" value="EDO45461.1"/>
    <property type="molecule type" value="Genomic_DNA"/>
</dbReference>
<comment type="function">
    <text evidence="13">Catalyzes the conversion of long-chain fatty acids to their active form acyl-CoAs for both synthesis of cellular lipids, and degradation via beta-oxidation.</text>
</comment>
<dbReference type="InterPro" id="IPR042099">
    <property type="entry name" value="ANL_N_sf"/>
</dbReference>
<evidence type="ECO:0000256" key="10">
    <source>
        <dbReference type="ARBA" id="ARBA00024548"/>
    </source>
</evidence>
<accession>A7RSR3</accession>
<evidence type="ECO:0000256" key="14">
    <source>
        <dbReference type="SAM" id="MobiDB-lite"/>
    </source>
</evidence>
<name>A7RSR3_NEMVE</name>
<dbReference type="PROSITE" id="PS00455">
    <property type="entry name" value="AMP_BINDING"/>
    <property type="match status" value="1"/>
</dbReference>
<organism evidence="16 17">
    <name type="scientific">Nematostella vectensis</name>
    <name type="common">Starlet sea anemone</name>
    <dbReference type="NCBI Taxonomy" id="45351"/>
    <lineage>
        <taxon>Eukaryota</taxon>
        <taxon>Metazoa</taxon>
        <taxon>Cnidaria</taxon>
        <taxon>Anthozoa</taxon>
        <taxon>Hexacorallia</taxon>
        <taxon>Actiniaria</taxon>
        <taxon>Edwardsiidae</taxon>
        <taxon>Nematostella</taxon>
    </lineage>
</organism>
<keyword evidence="13" id="KW-0443">Lipid metabolism</keyword>
<feature type="compositionally biased region" description="Polar residues" evidence="14">
    <location>
        <begin position="1"/>
        <end position="10"/>
    </location>
</feature>
<comment type="catalytic activity">
    <reaction evidence="11">
        <text>(E)-hexadec-2-enoate + ATP + CoA = (2E)-hexadecenoyl-CoA + AMP + diphosphate</text>
        <dbReference type="Rhea" id="RHEA:36139"/>
        <dbReference type="ChEBI" id="CHEBI:30616"/>
        <dbReference type="ChEBI" id="CHEBI:33019"/>
        <dbReference type="ChEBI" id="CHEBI:57287"/>
        <dbReference type="ChEBI" id="CHEBI:61526"/>
        <dbReference type="ChEBI" id="CHEBI:72745"/>
        <dbReference type="ChEBI" id="CHEBI:456215"/>
    </reaction>
    <physiologicalReaction direction="left-to-right" evidence="11">
        <dbReference type="Rhea" id="RHEA:36140"/>
    </physiologicalReaction>
</comment>
<dbReference type="STRING" id="45351.A7RSR3"/>
<comment type="catalytic activity">
    <reaction evidence="7">
        <text>a long-chain fatty acid + ATP + CoA = a long-chain fatty acyl-CoA + AMP + diphosphate</text>
        <dbReference type="Rhea" id="RHEA:15421"/>
        <dbReference type="ChEBI" id="CHEBI:30616"/>
        <dbReference type="ChEBI" id="CHEBI:33019"/>
        <dbReference type="ChEBI" id="CHEBI:57287"/>
        <dbReference type="ChEBI" id="CHEBI:57560"/>
        <dbReference type="ChEBI" id="CHEBI:83139"/>
        <dbReference type="ChEBI" id="CHEBI:456215"/>
        <dbReference type="EC" id="6.2.1.3"/>
    </reaction>
    <physiologicalReaction direction="left-to-right" evidence="7">
        <dbReference type="Rhea" id="RHEA:15422"/>
    </physiologicalReaction>
</comment>
<evidence type="ECO:0000256" key="7">
    <source>
        <dbReference type="ARBA" id="ARBA00024484"/>
    </source>
</evidence>
<comment type="catalytic activity">
    <reaction evidence="10">
        <text>(5Z,8Z,11Z,14Z)-eicosatetraenoate + ATP + CoA = (5Z,8Z,11Z,14Z)-eicosatetraenoyl-CoA + AMP + diphosphate</text>
        <dbReference type="Rhea" id="RHEA:19713"/>
        <dbReference type="ChEBI" id="CHEBI:30616"/>
        <dbReference type="ChEBI" id="CHEBI:32395"/>
        <dbReference type="ChEBI" id="CHEBI:33019"/>
        <dbReference type="ChEBI" id="CHEBI:57287"/>
        <dbReference type="ChEBI" id="CHEBI:57368"/>
        <dbReference type="ChEBI" id="CHEBI:456215"/>
        <dbReference type="EC" id="6.2.1.15"/>
    </reaction>
    <physiologicalReaction direction="left-to-right" evidence="10">
        <dbReference type="Rhea" id="RHEA:19714"/>
    </physiologicalReaction>
</comment>
<dbReference type="GO" id="GO:0047676">
    <property type="term" value="F:arachidonate-CoA ligase activity"/>
    <property type="evidence" value="ECO:0007669"/>
    <property type="project" value="UniProtKB-EC"/>
</dbReference>
<dbReference type="PhylomeDB" id="A7RSR3"/>
<evidence type="ECO:0000256" key="2">
    <source>
        <dbReference type="ARBA" id="ARBA00022598"/>
    </source>
</evidence>
<protein>
    <recommendedName>
        <fullName evidence="13">Long-chain-fatty-acid--CoA ligase</fullName>
        <ecNumber evidence="13">6.2.1.3</ecNumber>
    </recommendedName>
</protein>
<dbReference type="InterPro" id="IPR020845">
    <property type="entry name" value="AMP-binding_CS"/>
</dbReference>
<dbReference type="GO" id="GO:0005524">
    <property type="term" value="F:ATP binding"/>
    <property type="evidence" value="ECO:0007669"/>
    <property type="project" value="UniProtKB-KW"/>
</dbReference>
<dbReference type="eggNOG" id="KOG1256">
    <property type="taxonomic scope" value="Eukaryota"/>
</dbReference>
<evidence type="ECO:0000256" key="8">
    <source>
        <dbReference type="ARBA" id="ARBA00024495"/>
    </source>
</evidence>
<comment type="catalytic activity">
    <reaction evidence="9">
        <text>15-hydroxy-(5Z,8Z,11Z,13E)-eicosatetraenoate + ATP + CoA = 15-hydroxy-(5Z,8Z,11Z,13E)-eicosatetraenoyl-CoA + AMP + diphosphate</text>
        <dbReference type="Rhea" id="RHEA:52116"/>
        <dbReference type="ChEBI" id="CHEBI:30616"/>
        <dbReference type="ChEBI" id="CHEBI:33019"/>
        <dbReference type="ChEBI" id="CHEBI:57287"/>
        <dbReference type="ChEBI" id="CHEBI:78832"/>
        <dbReference type="ChEBI" id="CHEBI:136409"/>
        <dbReference type="ChEBI" id="CHEBI:456215"/>
    </reaction>
    <physiologicalReaction direction="left-to-right" evidence="9">
        <dbReference type="Rhea" id="RHEA:52117"/>
    </physiologicalReaction>
</comment>
<keyword evidence="4 13" id="KW-0276">Fatty acid metabolism</keyword>
<dbReference type="InterPro" id="IPR045311">
    <property type="entry name" value="LC-FACS_euk"/>
</dbReference>
<feature type="domain" description="AMP-dependent synthetase/ligase" evidence="15">
    <location>
        <begin position="88"/>
        <end position="487"/>
    </location>
</feature>
<dbReference type="PANTHER" id="PTHR43272">
    <property type="entry name" value="LONG-CHAIN-FATTY-ACID--COA LIGASE"/>
    <property type="match status" value="1"/>
</dbReference>
<keyword evidence="2 13" id="KW-0436">Ligase</keyword>
<dbReference type="GO" id="GO:0004467">
    <property type="term" value="F:long-chain fatty acid-CoA ligase activity"/>
    <property type="evidence" value="ECO:0000318"/>
    <property type="project" value="GO_Central"/>
</dbReference>
<dbReference type="InterPro" id="IPR000873">
    <property type="entry name" value="AMP-dep_synth/lig_dom"/>
</dbReference>
<evidence type="ECO:0000256" key="13">
    <source>
        <dbReference type="RuleBase" id="RU369030"/>
    </source>
</evidence>
<keyword evidence="17" id="KW-1185">Reference proteome</keyword>
<sequence length="696" mass="78045">MASLVRSLSNKVKKRPADEPTIPTPEQQILEEQSVAIDGDPVVRRSALSEHLMATYYDDVTTAYEGFQRGCRIAGDLPCLGKRGDKIGMYRWLSYNEVRERAHSFGSALVHLGCHPSQRTFVGIQAKNCVEWVLTDLACQMFSMVSVPIYDTHGPDACLFIINHADVETIVCNHTKVPFILKNIKRIPHLKCIIQIGELVKEEERKDAKVSGIELLSFSIAEEIGRKNIKVVNPPKPNDIFTICYTSGTTGTPKGAVQTHSNVIADVSGVIRQYNTCGIDVHFSYLPLAHAYERTGVICMLQSGCRIGFYRGDPQLLFEDIQELKPTFFASVPRIMNKVYDKVMAQVSESKFKSWMFQKGLHAKKADMNKNVFRSNTIWDKVVFKKVQMLFGGRVRAITSGAAPLSPKVMTFFRCAMGDCRIMEGYGQTECTACASLQLPQDMQAGIVGPPLTCNYIKLVDVPEKSYSTKDLKGEVCIKGPNVIPRYHKNPEKTAETLDEDGWLHTGDIGMWLENGALKIIDRKKDIFKLAQGEYVAPGKLENIAQRSPFVAQAFVHGESLKTFVVAILVPDGEVLKKWAAQKNIQGDLKTLCEKEEVRQAVFEDVVRVCKEAELFSFEQVKAVHLHPEAFSVENDLMTATFKIKRPQIIKAFHDVIESLYHEVETKGERPRNEVNLNLEMKGKAGNESNVYTDAR</sequence>
<comment type="similarity">
    <text evidence="1 13">Belongs to the ATP-dependent AMP-binding enzyme family.</text>
</comment>
<evidence type="ECO:0000256" key="4">
    <source>
        <dbReference type="ARBA" id="ARBA00022832"/>
    </source>
</evidence>
<dbReference type="GO" id="GO:0005783">
    <property type="term" value="C:endoplasmic reticulum"/>
    <property type="evidence" value="ECO:0000318"/>
    <property type="project" value="GO_Central"/>
</dbReference>
<evidence type="ECO:0000256" key="12">
    <source>
        <dbReference type="ARBA" id="ARBA00049139"/>
    </source>
</evidence>
<evidence type="ECO:0000313" key="17">
    <source>
        <dbReference type="Proteomes" id="UP000001593"/>
    </source>
</evidence>
<keyword evidence="5 13" id="KW-0067">ATP-binding</keyword>
<comment type="catalytic activity">
    <reaction evidence="6">
        <text>5-hydroxy-(6E,8Z,11Z,14Z)-eicosatetraenoate + ATP + CoA = 5-hydroxy-(6E,8Z,11Z,14Z)-eicosatetraenoyl-CoA + AMP + diphosphate</text>
        <dbReference type="Rhea" id="RHEA:52108"/>
        <dbReference type="ChEBI" id="CHEBI:30616"/>
        <dbReference type="ChEBI" id="CHEBI:33019"/>
        <dbReference type="ChEBI" id="CHEBI:57287"/>
        <dbReference type="ChEBI" id="CHEBI:65341"/>
        <dbReference type="ChEBI" id="CHEBI:136407"/>
        <dbReference type="ChEBI" id="CHEBI:456215"/>
    </reaction>
    <physiologicalReaction direction="left-to-right" evidence="6">
        <dbReference type="Rhea" id="RHEA:52109"/>
    </physiologicalReaction>
</comment>
<dbReference type="Pfam" id="PF00501">
    <property type="entry name" value="AMP-binding"/>
    <property type="match status" value="1"/>
</dbReference>
<dbReference type="InParanoid" id="A7RSR3"/>
<dbReference type="Gene3D" id="3.40.50.12780">
    <property type="entry name" value="N-terminal domain of ligase-like"/>
    <property type="match status" value="1"/>
</dbReference>
<dbReference type="CDD" id="cd05927">
    <property type="entry name" value="LC-FACS_euk"/>
    <property type="match status" value="1"/>
</dbReference>
<dbReference type="AlphaFoldDB" id="A7RSR3"/>
<evidence type="ECO:0000256" key="1">
    <source>
        <dbReference type="ARBA" id="ARBA00006432"/>
    </source>
</evidence>
<dbReference type="HOGENOM" id="CLU_000022_45_4_1"/>
<dbReference type="SUPFAM" id="SSF56801">
    <property type="entry name" value="Acetyl-CoA synthetase-like"/>
    <property type="match status" value="1"/>
</dbReference>
<dbReference type="EC" id="6.2.1.3" evidence="13"/>
<feature type="region of interest" description="Disordered" evidence="14">
    <location>
        <begin position="1"/>
        <end position="23"/>
    </location>
</feature>
<comment type="catalytic activity">
    <reaction evidence="8">
        <text>12-hydroxy-(5Z,8Z,10E,14Z)-eicosatetraenoate + ATP + CoA = 12-hydroxy-(5Z,8Z,10E,14Z)-eicosatetraenoyl-CoA + AMP + diphosphate</text>
        <dbReference type="Rhea" id="RHEA:52112"/>
        <dbReference type="ChEBI" id="CHEBI:30616"/>
        <dbReference type="ChEBI" id="CHEBI:33019"/>
        <dbReference type="ChEBI" id="CHEBI:57287"/>
        <dbReference type="ChEBI" id="CHEBI:90718"/>
        <dbReference type="ChEBI" id="CHEBI:136408"/>
        <dbReference type="ChEBI" id="CHEBI:456215"/>
    </reaction>
    <physiologicalReaction direction="left-to-right" evidence="8">
        <dbReference type="Rhea" id="RHEA:52113"/>
    </physiologicalReaction>
</comment>
<comment type="catalytic activity">
    <reaction evidence="12">
        <text>hexadecanoate + ATP + CoA = hexadecanoyl-CoA + AMP + diphosphate</text>
        <dbReference type="Rhea" id="RHEA:30751"/>
        <dbReference type="ChEBI" id="CHEBI:7896"/>
        <dbReference type="ChEBI" id="CHEBI:30616"/>
        <dbReference type="ChEBI" id="CHEBI:33019"/>
        <dbReference type="ChEBI" id="CHEBI:57287"/>
        <dbReference type="ChEBI" id="CHEBI:57379"/>
        <dbReference type="ChEBI" id="CHEBI:456215"/>
    </reaction>
    <physiologicalReaction direction="left-to-right" evidence="12">
        <dbReference type="Rhea" id="RHEA:30752"/>
    </physiologicalReaction>
</comment>
<evidence type="ECO:0000256" key="3">
    <source>
        <dbReference type="ARBA" id="ARBA00022741"/>
    </source>
</evidence>
<evidence type="ECO:0000256" key="6">
    <source>
        <dbReference type="ARBA" id="ARBA00024469"/>
    </source>
</evidence>
<dbReference type="Proteomes" id="UP000001593">
    <property type="component" value="Unassembled WGS sequence"/>
</dbReference>